<dbReference type="Gene3D" id="2.80.10.50">
    <property type="match status" value="1"/>
</dbReference>
<protein>
    <recommendedName>
        <fullName evidence="3">Delta-60 repeat domain-containing protein</fullName>
    </recommendedName>
</protein>
<sequence length="467" mass="49880">MSSSKGTYPDWRVINMTIQAGELDSTFAADGILNWEFPEFISIAPHVVLPLPDGRLFVVANELGIFPGFVVARLTDHGELDVGTGFGENQQGFARISTGEKFLSRKFGANLLSNGGVLITVEYSTRPPNGENGFVLIQLLPDGRLNDKFGEGGVAKFPYGSKPVPLDGALTAARARQNIPGHEKSAIQSGASSGASGIELPGGKVALVYFGFDHASQQTKGLVMRLNPDGSFDNTFNKIGSATVELAELGATGDNAARGVAAHVDGGLVVYGDFDDEGTFGTYAVRFTEHGTRDNEFGEFIVKSDRLPVFRDIAVRKKDGIIALVGGQDGQGVFDGEGVIVVLSADGSPHPLFNNGQPLFTKIVPEIGQNWTSCTFDNPDESKLIVAGTSGGAFVTDEMHAVCARYKLTGEPDTQFSGGYVTVNTSERLESTLNVQVTGQNKIVMCGEYWRDRLSLPKSGWIARFIA</sequence>
<organism evidence="1 2">
    <name type="scientific">Pseudomonas atacamensis</name>
    <dbReference type="NCBI Taxonomy" id="2565368"/>
    <lineage>
        <taxon>Bacteria</taxon>
        <taxon>Pseudomonadati</taxon>
        <taxon>Pseudomonadota</taxon>
        <taxon>Gammaproteobacteria</taxon>
        <taxon>Pseudomonadales</taxon>
        <taxon>Pseudomonadaceae</taxon>
        <taxon>Pseudomonas</taxon>
    </lineage>
</organism>
<reference evidence="1 2" key="1">
    <citation type="submission" date="2019-04" db="EMBL/GenBank/DDBJ databases">
        <title>Draft genome sequence of Pseudomonas sp. M7D1 isolated from rhizosphere of plant the flowery desert.</title>
        <authorList>
            <person name="Poblete-Morales M."/>
            <person name="Plaza N."/>
            <person name="Corsini G."/>
            <person name="Silva E."/>
        </authorList>
    </citation>
    <scope>NUCLEOTIDE SEQUENCE [LARGE SCALE GENOMIC DNA]</scope>
    <source>
        <strain evidence="1 2">M7D1</strain>
    </source>
</reference>
<evidence type="ECO:0000313" key="1">
    <source>
        <dbReference type="EMBL" id="THF30765.1"/>
    </source>
</evidence>
<dbReference type="SUPFAM" id="SSF101898">
    <property type="entry name" value="NHL repeat"/>
    <property type="match status" value="1"/>
</dbReference>
<name>A0AAQ2DBA4_9PSED</name>
<dbReference type="EMBL" id="SSBS01000004">
    <property type="protein sequence ID" value="THF30765.1"/>
    <property type="molecule type" value="Genomic_DNA"/>
</dbReference>
<comment type="caution">
    <text evidence="1">The sequence shown here is derived from an EMBL/GenBank/DDBJ whole genome shotgun (WGS) entry which is preliminary data.</text>
</comment>
<dbReference type="Pfam" id="PF17164">
    <property type="entry name" value="DUF5122"/>
    <property type="match status" value="1"/>
</dbReference>
<dbReference type="InterPro" id="IPR013431">
    <property type="entry name" value="Delta_60_rpt"/>
</dbReference>
<dbReference type="NCBIfam" id="TIGR02608">
    <property type="entry name" value="delta_60_rpt"/>
    <property type="match status" value="2"/>
</dbReference>
<proteinExistence type="predicted"/>
<gene>
    <name evidence="1" type="ORF">E5170_16365</name>
</gene>
<dbReference type="AlphaFoldDB" id="A0AAQ2DBA4"/>
<evidence type="ECO:0008006" key="3">
    <source>
        <dbReference type="Google" id="ProtNLM"/>
    </source>
</evidence>
<accession>A0AAQ2DBA4</accession>
<dbReference type="Proteomes" id="UP000310574">
    <property type="component" value="Unassembled WGS sequence"/>
</dbReference>
<evidence type="ECO:0000313" key="2">
    <source>
        <dbReference type="Proteomes" id="UP000310574"/>
    </source>
</evidence>